<evidence type="ECO:0000256" key="2">
    <source>
        <dbReference type="ARBA" id="ARBA00022649"/>
    </source>
</evidence>
<gene>
    <name evidence="9" type="ORF">JOF29_005550</name>
</gene>
<dbReference type="EMBL" id="JAGINT010000002">
    <property type="protein sequence ID" value="MBP2354440.1"/>
    <property type="molecule type" value="Genomic_DNA"/>
</dbReference>
<keyword evidence="3" id="KW-0540">Nuclease</keyword>
<keyword evidence="6" id="KW-0460">Magnesium</keyword>
<evidence type="ECO:0000313" key="9">
    <source>
        <dbReference type="EMBL" id="MBP2354440.1"/>
    </source>
</evidence>
<organism evidence="9 10">
    <name type="scientific">Kribbella aluminosa</name>
    <dbReference type="NCBI Taxonomy" id="416017"/>
    <lineage>
        <taxon>Bacteria</taxon>
        <taxon>Bacillati</taxon>
        <taxon>Actinomycetota</taxon>
        <taxon>Actinomycetes</taxon>
        <taxon>Propionibacteriales</taxon>
        <taxon>Kribbellaceae</taxon>
        <taxon>Kribbella</taxon>
    </lineage>
</organism>
<evidence type="ECO:0000256" key="6">
    <source>
        <dbReference type="ARBA" id="ARBA00022842"/>
    </source>
</evidence>
<evidence type="ECO:0000256" key="4">
    <source>
        <dbReference type="ARBA" id="ARBA00022723"/>
    </source>
</evidence>
<comment type="cofactor">
    <cofactor evidence="1">
        <name>Mg(2+)</name>
        <dbReference type="ChEBI" id="CHEBI:18420"/>
    </cofactor>
</comment>
<dbReference type="RefSeq" id="WP_209697244.1">
    <property type="nucleotide sequence ID" value="NZ_BAAAVU010000031.1"/>
</dbReference>
<comment type="caution">
    <text evidence="9">The sequence shown here is derived from an EMBL/GenBank/DDBJ whole genome shotgun (WGS) entry which is preliminary data.</text>
</comment>
<dbReference type="InterPro" id="IPR050556">
    <property type="entry name" value="Type_II_TA_system_RNase"/>
</dbReference>
<dbReference type="PANTHER" id="PTHR33653">
    <property type="entry name" value="RIBONUCLEASE VAPC2"/>
    <property type="match status" value="1"/>
</dbReference>
<dbReference type="InterPro" id="IPR029060">
    <property type="entry name" value="PIN-like_dom_sf"/>
</dbReference>
<evidence type="ECO:0000256" key="1">
    <source>
        <dbReference type="ARBA" id="ARBA00001946"/>
    </source>
</evidence>
<keyword evidence="5" id="KW-0378">Hydrolase</keyword>
<dbReference type="Pfam" id="PF01850">
    <property type="entry name" value="PIN"/>
    <property type="match status" value="1"/>
</dbReference>
<keyword evidence="10" id="KW-1185">Reference proteome</keyword>
<feature type="domain" description="PIN" evidence="8">
    <location>
        <begin position="6"/>
        <end position="123"/>
    </location>
</feature>
<keyword evidence="4" id="KW-0479">Metal-binding</keyword>
<reference evidence="9 10" key="1">
    <citation type="submission" date="2021-03" db="EMBL/GenBank/DDBJ databases">
        <title>Sequencing the genomes of 1000 actinobacteria strains.</title>
        <authorList>
            <person name="Klenk H.-P."/>
        </authorList>
    </citation>
    <scope>NUCLEOTIDE SEQUENCE [LARGE SCALE GENOMIC DNA]</scope>
    <source>
        <strain evidence="9 10">DSM 18824</strain>
    </source>
</reference>
<keyword evidence="2" id="KW-1277">Toxin-antitoxin system</keyword>
<dbReference type="InterPro" id="IPR002716">
    <property type="entry name" value="PIN_dom"/>
</dbReference>
<dbReference type="CDD" id="cd18749">
    <property type="entry name" value="PIN_VapC4-5_FitB-like"/>
    <property type="match status" value="1"/>
</dbReference>
<dbReference type="PANTHER" id="PTHR33653:SF1">
    <property type="entry name" value="RIBONUCLEASE VAPC2"/>
    <property type="match status" value="1"/>
</dbReference>
<evidence type="ECO:0000256" key="3">
    <source>
        <dbReference type="ARBA" id="ARBA00022722"/>
    </source>
</evidence>
<comment type="similarity">
    <text evidence="7">Belongs to the PINc/VapC protein family.</text>
</comment>
<evidence type="ECO:0000256" key="7">
    <source>
        <dbReference type="ARBA" id="ARBA00038093"/>
    </source>
</evidence>
<evidence type="ECO:0000259" key="8">
    <source>
        <dbReference type="Pfam" id="PF01850"/>
    </source>
</evidence>
<sequence length="138" mass="15403">MSPRRIVLDTDVASLSIKNALPPALLRELLGAQVAITFVTLGELSRWAHLRNWGPSKVAGLEAWLTTRPTLPYNESVARRWGEISAYATRRGRPRPQNDSWIAACCLAYDLPLATLNVKDFTDFAEYEGLQIVGHEAR</sequence>
<evidence type="ECO:0000256" key="5">
    <source>
        <dbReference type="ARBA" id="ARBA00022801"/>
    </source>
</evidence>
<evidence type="ECO:0000313" key="10">
    <source>
        <dbReference type="Proteomes" id="UP000755585"/>
    </source>
</evidence>
<protein>
    <submittedName>
        <fullName evidence="9">Nucleic acid-binding protein</fullName>
    </submittedName>
</protein>
<dbReference type="Gene3D" id="3.40.50.1010">
    <property type="entry name" value="5'-nuclease"/>
    <property type="match status" value="1"/>
</dbReference>
<accession>A0ABS4US18</accession>
<proteinExistence type="inferred from homology"/>
<dbReference type="Proteomes" id="UP000755585">
    <property type="component" value="Unassembled WGS sequence"/>
</dbReference>
<name>A0ABS4US18_9ACTN</name>
<dbReference type="SUPFAM" id="SSF88723">
    <property type="entry name" value="PIN domain-like"/>
    <property type="match status" value="1"/>
</dbReference>